<dbReference type="Gene3D" id="3.40.50.720">
    <property type="entry name" value="NAD(P)-binding Rossmann-like Domain"/>
    <property type="match status" value="1"/>
</dbReference>
<name>A0A7W3SYV2_9BACL</name>
<sequence length="67" mass="7787">MNMKYFEDKNIVVTGAAKGIGKEIAKYFWECGANLFLIDIDEKALSNFLFDFKKAQSKNQWLIFSTR</sequence>
<dbReference type="InterPro" id="IPR002347">
    <property type="entry name" value="SDR_fam"/>
</dbReference>
<dbReference type="SUPFAM" id="SSF51735">
    <property type="entry name" value="NAD(P)-binding Rossmann-fold domains"/>
    <property type="match status" value="1"/>
</dbReference>
<gene>
    <name evidence="1" type="ORF">FHR92_004979</name>
</gene>
<dbReference type="AlphaFoldDB" id="A0A7W3SYV2"/>
<dbReference type="Pfam" id="PF00106">
    <property type="entry name" value="adh_short"/>
    <property type="match status" value="1"/>
</dbReference>
<proteinExistence type="predicted"/>
<dbReference type="EMBL" id="JACJIP010000052">
    <property type="protein sequence ID" value="MBA9088463.1"/>
    <property type="molecule type" value="Genomic_DNA"/>
</dbReference>
<reference evidence="1 2" key="1">
    <citation type="submission" date="2020-08" db="EMBL/GenBank/DDBJ databases">
        <title>Genomic Encyclopedia of Type Strains, Phase III (KMG-III): the genomes of soil and plant-associated and newly described type strains.</title>
        <authorList>
            <person name="Whitman W."/>
        </authorList>
    </citation>
    <scope>NUCLEOTIDE SEQUENCE [LARGE SCALE GENOMIC DNA]</scope>
    <source>
        <strain evidence="1 2">CECT 8693</strain>
    </source>
</reference>
<dbReference type="RefSeq" id="WP_182540055.1">
    <property type="nucleotide sequence ID" value="NZ_JACJIP010000052.1"/>
</dbReference>
<dbReference type="Proteomes" id="UP000567067">
    <property type="component" value="Unassembled WGS sequence"/>
</dbReference>
<comment type="caution">
    <text evidence="1">The sequence shown here is derived from an EMBL/GenBank/DDBJ whole genome shotgun (WGS) entry which is preliminary data.</text>
</comment>
<accession>A0A7W3SYV2</accession>
<protein>
    <submittedName>
        <fullName evidence="1">Short-subunit dehydrogenase</fullName>
    </submittedName>
</protein>
<organism evidence="1 2">
    <name type="scientific">Fontibacillus solani</name>
    <dbReference type="NCBI Taxonomy" id="1572857"/>
    <lineage>
        <taxon>Bacteria</taxon>
        <taxon>Bacillati</taxon>
        <taxon>Bacillota</taxon>
        <taxon>Bacilli</taxon>
        <taxon>Bacillales</taxon>
        <taxon>Paenibacillaceae</taxon>
        <taxon>Fontibacillus</taxon>
    </lineage>
</organism>
<dbReference type="InterPro" id="IPR036291">
    <property type="entry name" value="NAD(P)-bd_dom_sf"/>
</dbReference>
<keyword evidence="2" id="KW-1185">Reference proteome</keyword>
<evidence type="ECO:0000313" key="2">
    <source>
        <dbReference type="Proteomes" id="UP000567067"/>
    </source>
</evidence>
<evidence type="ECO:0000313" key="1">
    <source>
        <dbReference type="EMBL" id="MBA9088463.1"/>
    </source>
</evidence>